<evidence type="ECO:0000313" key="2">
    <source>
        <dbReference type="Proteomes" id="UP000886842"/>
    </source>
</evidence>
<dbReference type="Proteomes" id="UP000886842">
    <property type="component" value="Unassembled WGS sequence"/>
</dbReference>
<protein>
    <submittedName>
        <fullName evidence="1">Polyketide cyclase</fullName>
    </submittedName>
</protein>
<accession>A0A9D1GYI3</accession>
<reference evidence="1" key="1">
    <citation type="submission" date="2020-10" db="EMBL/GenBank/DDBJ databases">
        <authorList>
            <person name="Gilroy R."/>
        </authorList>
    </citation>
    <scope>NUCLEOTIDE SEQUENCE</scope>
    <source>
        <strain evidence="1">ChiGjej1B1-24693</strain>
    </source>
</reference>
<proteinExistence type="predicted"/>
<gene>
    <name evidence="1" type="ORF">IAA98_11390</name>
</gene>
<dbReference type="AlphaFoldDB" id="A0A9D1GYI3"/>
<reference evidence="1" key="2">
    <citation type="journal article" date="2021" name="PeerJ">
        <title>Extensive microbial diversity within the chicken gut microbiome revealed by metagenomics and culture.</title>
        <authorList>
            <person name="Gilroy R."/>
            <person name="Ravi A."/>
            <person name="Getino M."/>
            <person name="Pursley I."/>
            <person name="Horton D.L."/>
            <person name="Alikhan N.F."/>
            <person name="Baker D."/>
            <person name="Gharbi K."/>
            <person name="Hall N."/>
            <person name="Watson M."/>
            <person name="Adriaenssens E.M."/>
            <person name="Foster-Nyarko E."/>
            <person name="Jarju S."/>
            <person name="Secka A."/>
            <person name="Antonio M."/>
            <person name="Oren A."/>
            <person name="Chaudhuri R.R."/>
            <person name="La Ragione R."/>
            <person name="Hildebrand F."/>
            <person name="Pallen M.J."/>
        </authorList>
    </citation>
    <scope>NUCLEOTIDE SEQUENCE</scope>
    <source>
        <strain evidence="1">ChiGjej1B1-24693</strain>
    </source>
</reference>
<sequence>GPGPESVELGLPADARQGALAVAAGEALWRSAETGETITIDLD</sequence>
<name>A0A9D1GYI3_9ACTN</name>
<feature type="non-terminal residue" evidence="1">
    <location>
        <position position="1"/>
    </location>
</feature>
<comment type="caution">
    <text evidence="1">The sequence shown here is derived from an EMBL/GenBank/DDBJ whole genome shotgun (WGS) entry which is preliminary data.</text>
</comment>
<evidence type="ECO:0000313" key="1">
    <source>
        <dbReference type="EMBL" id="HIT76181.1"/>
    </source>
</evidence>
<dbReference type="EMBL" id="DVLP01000336">
    <property type="protein sequence ID" value="HIT76181.1"/>
    <property type="molecule type" value="Genomic_DNA"/>
</dbReference>
<organism evidence="1 2">
    <name type="scientific">Candidatus Avipropionibacterium avicola</name>
    <dbReference type="NCBI Taxonomy" id="2840701"/>
    <lineage>
        <taxon>Bacteria</taxon>
        <taxon>Bacillati</taxon>
        <taxon>Actinomycetota</taxon>
        <taxon>Actinomycetes</taxon>
        <taxon>Propionibacteriales</taxon>
        <taxon>Propionibacteriaceae</taxon>
        <taxon>Propionibacteriaceae incertae sedis</taxon>
        <taxon>Candidatus Avipropionibacterium</taxon>
    </lineage>
</organism>